<dbReference type="InterPro" id="IPR050179">
    <property type="entry name" value="Trans_hexapeptide_repeat"/>
</dbReference>
<evidence type="ECO:0000313" key="3">
    <source>
        <dbReference type="Proteomes" id="UP000001603"/>
    </source>
</evidence>
<comment type="similarity">
    <text evidence="1">Belongs to the transferase hexapeptide repeat family.</text>
</comment>
<dbReference type="PANTHER" id="PTHR43300">
    <property type="entry name" value="ACETYLTRANSFERASE"/>
    <property type="match status" value="1"/>
</dbReference>
<sequence length="177" mass="20241">MIKKYIYEYYRLIYCIFFRVLYRTPNVHITTKIEKPLFISRDFSIGEYSYINKNLFVSCKVICGDYVMFGPNVVIAGGDHNFNLPGTPMYFSGRDFINSTIISDDVWVGANCLIKSGVCIGEGAIIGMGSVVTQDVEPYTIVVGNPAKVIKRRFSEDEIIKHKNSLKNKKFKRNYCN</sequence>
<proteinExistence type="inferred from homology"/>
<dbReference type="Gene3D" id="2.160.10.10">
    <property type="entry name" value="Hexapeptide repeat proteins"/>
    <property type="match status" value="1"/>
</dbReference>
<dbReference type="Proteomes" id="UP000001603">
    <property type="component" value="Unassembled WGS sequence"/>
</dbReference>
<evidence type="ECO:0000256" key="1">
    <source>
        <dbReference type="ARBA" id="ARBA00007274"/>
    </source>
</evidence>
<dbReference type="HOGENOM" id="CLU_051638_7_3_6"/>
<dbReference type="SUPFAM" id="SSF51161">
    <property type="entry name" value="Trimeric LpxA-like enzymes"/>
    <property type="match status" value="1"/>
</dbReference>
<dbReference type="OrthoDB" id="9815592at2"/>
<protein>
    <submittedName>
        <fullName evidence="2">Galactoside O-acetyltransferase</fullName>
    </submittedName>
</protein>
<dbReference type="GO" id="GO:0016740">
    <property type="term" value="F:transferase activity"/>
    <property type="evidence" value="ECO:0007669"/>
    <property type="project" value="UniProtKB-KW"/>
</dbReference>
<dbReference type="EMBL" id="AAOJ01000002">
    <property type="protein sequence ID" value="EAS65232.1"/>
    <property type="molecule type" value="Genomic_DNA"/>
</dbReference>
<keyword evidence="2" id="KW-0808">Transferase</keyword>
<dbReference type="InterPro" id="IPR011004">
    <property type="entry name" value="Trimer_LpxA-like_sf"/>
</dbReference>
<dbReference type="Pfam" id="PF00132">
    <property type="entry name" value="Hexapep"/>
    <property type="match status" value="1"/>
</dbReference>
<comment type="caution">
    <text evidence="2">The sequence shown here is derived from an EMBL/GenBank/DDBJ whole genome shotgun (WGS) entry which is preliminary data.</text>
</comment>
<evidence type="ECO:0000313" key="2">
    <source>
        <dbReference type="EMBL" id="EAS65232.1"/>
    </source>
</evidence>
<dbReference type="eggNOG" id="COG0110">
    <property type="taxonomic scope" value="Bacteria"/>
</dbReference>
<dbReference type="InterPro" id="IPR001451">
    <property type="entry name" value="Hexapep"/>
</dbReference>
<dbReference type="AlphaFoldDB" id="Q1ZRU5"/>
<accession>Q1ZRU5</accession>
<name>Q1ZRU5_PHOAS</name>
<organism evidence="2 3">
    <name type="scientific">Photobacterium angustum (strain S14 / CCUG 15956)</name>
    <name type="common">Vibrio sp. (strain S14 / CCUG 15956)</name>
    <dbReference type="NCBI Taxonomy" id="314292"/>
    <lineage>
        <taxon>Bacteria</taxon>
        <taxon>Pseudomonadati</taxon>
        <taxon>Pseudomonadota</taxon>
        <taxon>Gammaproteobacteria</taxon>
        <taxon>Vibrionales</taxon>
        <taxon>Vibrionaceae</taxon>
        <taxon>Photobacterium</taxon>
    </lineage>
</organism>
<reference evidence="2 3" key="1">
    <citation type="journal article" date="2009" name="Proc. Natl. Acad. Sci. U.S.A.">
        <title>The genomic basis of trophic strategy in marine bacteria.</title>
        <authorList>
            <person name="Lauro F.M."/>
            <person name="McDougald D."/>
            <person name="Thomas T."/>
            <person name="Williams T.J."/>
            <person name="Egan S."/>
            <person name="Rice S."/>
            <person name="DeMaere M.Z."/>
            <person name="Ting L."/>
            <person name="Ertan H."/>
            <person name="Johnson J."/>
            <person name="Ferriera S."/>
            <person name="Lapidus A."/>
            <person name="Anderson I."/>
            <person name="Kyrpides N."/>
            <person name="Munk A.C."/>
            <person name="Detter C."/>
            <person name="Han C.S."/>
            <person name="Brown M.V."/>
            <person name="Robb F.T."/>
            <person name="Kjelleberg S."/>
            <person name="Cavicchioli R."/>
        </authorList>
    </citation>
    <scope>NUCLEOTIDE SEQUENCE [LARGE SCALE GENOMIC DNA]</scope>
    <source>
        <strain evidence="2 3">S14</strain>
    </source>
</reference>
<dbReference type="CDD" id="cd03349">
    <property type="entry name" value="LbH_XAT"/>
    <property type="match status" value="1"/>
</dbReference>
<dbReference type="PANTHER" id="PTHR43300:SF11">
    <property type="entry name" value="ACETYLTRANSFERASE RV3034C-RELATED"/>
    <property type="match status" value="1"/>
</dbReference>
<gene>
    <name evidence="2" type="ORF">VAS14_05913</name>
</gene>